<evidence type="ECO:0000259" key="3">
    <source>
        <dbReference type="PROSITE" id="PS51186"/>
    </source>
</evidence>
<gene>
    <name evidence="4" type="ORF">SAMN06265380_11517</name>
</gene>
<dbReference type="Gene3D" id="3.40.630.30">
    <property type="match status" value="1"/>
</dbReference>
<organism evidence="4 5">
    <name type="scientific">Ruegeria faecimaris</name>
    <dbReference type="NCBI Taxonomy" id="686389"/>
    <lineage>
        <taxon>Bacteria</taxon>
        <taxon>Pseudomonadati</taxon>
        <taxon>Pseudomonadota</taxon>
        <taxon>Alphaproteobacteria</taxon>
        <taxon>Rhodobacterales</taxon>
        <taxon>Roseobacteraceae</taxon>
        <taxon>Ruegeria</taxon>
    </lineage>
</organism>
<name>A0A521EZK5_9RHOB</name>
<protein>
    <recommendedName>
        <fullName evidence="3">N-acetyltransferase domain-containing protein</fullName>
    </recommendedName>
</protein>
<dbReference type="InterPro" id="IPR050832">
    <property type="entry name" value="Bact_Acetyltransf"/>
</dbReference>
<dbReference type="Proteomes" id="UP000319555">
    <property type="component" value="Unassembled WGS sequence"/>
</dbReference>
<dbReference type="EMBL" id="FXTE01000015">
    <property type="protein sequence ID" value="SMO89325.1"/>
    <property type="molecule type" value="Genomic_DNA"/>
</dbReference>
<evidence type="ECO:0000313" key="4">
    <source>
        <dbReference type="EMBL" id="SMO89325.1"/>
    </source>
</evidence>
<keyword evidence="1" id="KW-0808">Transferase</keyword>
<dbReference type="OrthoDB" id="3389160at2"/>
<proteinExistence type="predicted"/>
<sequence>MISRLTANDLNNALDDLTEILHACVHDGASIGFIQPFLSDDAQRYWQSHVWPNIQTGAAEIFVYRDGERIVGTAQLVPAAMPNQAHRADVSKLLVHPRARRRGIGRALMAAVEARARELGRSLLVLDTRSTDPSLLLYQSLGFEIAGEIPNYCRSPENDRLEPTTFMFKDLS</sequence>
<keyword evidence="2" id="KW-0012">Acyltransferase</keyword>
<dbReference type="SUPFAM" id="SSF55729">
    <property type="entry name" value="Acyl-CoA N-acyltransferases (Nat)"/>
    <property type="match status" value="1"/>
</dbReference>
<dbReference type="PANTHER" id="PTHR43877">
    <property type="entry name" value="AMINOALKYLPHOSPHONATE N-ACETYLTRANSFERASE-RELATED-RELATED"/>
    <property type="match status" value="1"/>
</dbReference>
<reference evidence="4 5" key="1">
    <citation type="submission" date="2017-05" db="EMBL/GenBank/DDBJ databases">
        <authorList>
            <person name="Varghese N."/>
            <person name="Submissions S."/>
        </authorList>
    </citation>
    <scope>NUCLEOTIDE SEQUENCE [LARGE SCALE GENOMIC DNA]</scope>
    <source>
        <strain evidence="4 5">DSM 28009</strain>
    </source>
</reference>
<dbReference type="Pfam" id="PF13508">
    <property type="entry name" value="Acetyltransf_7"/>
    <property type="match status" value="1"/>
</dbReference>
<dbReference type="InterPro" id="IPR000182">
    <property type="entry name" value="GNAT_dom"/>
</dbReference>
<keyword evidence="5" id="KW-1185">Reference proteome</keyword>
<evidence type="ECO:0000313" key="5">
    <source>
        <dbReference type="Proteomes" id="UP000319555"/>
    </source>
</evidence>
<dbReference type="InterPro" id="IPR016181">
    <property type="entry name" value="Acyl_CoA_acyltransferase"/>
</dbReference>
<dbReference type="GO" id="GO:0016747">
    <property type="term" value="F:acyltransferase activity, transferring groups other than amino-acyl groups"/>
    <property type="evidence" value="ECO:0007669"/>
    <property type="project" value="InterPro"/>
</dbReference>
<dbReference type="PROSITE" id="PS51186">
    <property type="entry name" value="GNAT"/>
    <property type="match status" value="1"/>
</dbReference>
<feature type="domain" description="N-acetyltransferase" evidence="3">
    <location>
        <begin position="1"/>
        <end position="172"/>
    </location>
</feature>
<dbReference type="AlphaFoldDB" id="A0A521EZK5"/>
<dbReference type="CDD" id="cd04301">
    <property type="entry name" value="NAT_SF"/>
    <property type="match status" value="1"/>
</dbReference>
<dbReference type="RefSeq" id="WP_142639533.1">
    <property type="nucleotide sequence ID" value="NZ_FXTE01000015.1"/>
</dbReference>
<dbReference type="PANTHER" id="PTHR43877:SF8">
    <property type="entry name" value="N-ACETYLGLUTAMATE SYNTHASE-RELATED"/>
    <property type="match status" value="1"/>
</dbReference>
<evidence type="ECO:0000256" key="1">
    <source>
        <dbReference type="ARBA" id="ARBA00022679"/>
    </source>
</evidence>
<accession>A0A521EZK5</accession>
<evidence type="ECO:0000256" key="2">
    <source>
        <dbReference type="ARBA" id="ARBA00023315"/>
    </source>
</evidence>